<dbReference type="Proteomes" id="UP000524450">
    <property type="component" value="Unassembled WGS sequence"/>
</dbReference>
<sequence>MKIVIIGGSGLIGSRLAARLREAGHEVVAASPSMGVNTLTGEGLDEALAGARVVVDVANSPSFEDQAALDFFATAGRNLLAAEVKAGVAHHIALSVVGTARLLDSGYFRAKQLQEDLIEASPVPYTIVQATQFFEFVGAIAASGVQDGVARLSDALIQPMAADDVATALAEVVTELPARGRIEIAGPEALPLDALVRRFFAATGDARKVVTDPGARYFGVQLDDRSLTPGSNPRLGAIRFDEWLARRAAA</sequence>
<dbReference type="EMBL" id="JACIFZ010000001">
    <property type="protein sequence ID" value="MBB4220763.1"/>
    <property type="molecule type" value="Genomic_DNA"/>
</dbReference>
<name>A0A840FGX2_9BURK</name>
<dbReference type="InterPro" id="IPR051164">
    <property type="entry name" value="NmrA-like_oxidored"/>
</dbReference>
<dbReference type="InterPro" id="IPR016040">
    <property type="entry name" value="NAD(P)-bd_dom"/>
</dbReference>
<dbReference type="PANTHER" id="PTHR42748">
    <property type="entry name" value="NITROGEN METABOLITE REPRESSION PROTEIN NMRA FAMILY MEMBER"/>
    <property type="match status" value="1"/>
</dbReference>
<evidence type="ECO:0000259" key="2">
    <source>
        <dbReference type="Pfam" id="PF13460"/>
    </source>
</evidence>
<dbReference type="RefSeq" id="WP_184636465.1">
    <property type="nucleotide sequence ID" value="NZ_JACIFZ010000001.1"/>
</dbReference>
<evidence type="ECO:0000313" key="4">
    <source>
        <dbReference type="Proteomes" id="UP000524450"/>
    </source>
</evidence>
<reference evidence="3 4" key="1">
    <citation type="submission" date="2020-08" db="EMBL/GenBank/DDBJ databases">
        <title>Genomic Encyclopedia of Type Strains, Phase IV (KMG-V): Genome sequencing to study the core and pangenomes of soil and plant-associated prokaryotes.</title>
        <authorList>
            <person name="Whitman W."/>
        </authorList>
    </citation>
    <scope>NUCLEOTIDE SEQUENCE [LARGE SCALE GENOMIC DNA]</scope>
    <source>
        <strain evidence="3 4">34/80</strain>
    </source>
</reference>
<evidence type="ECO:0000313" key="3">
    <source>
        <dbReference type="EMBL" id="MBB4220763.1"/>
    </source>
</evidence>
<dbReference type="Gene3D" id="3.40.50.720">
    <property type="entry name" value="NAD(P)-binding Rossmann-like Domain"/>
    <property type="match status" value="1"/>
</dbReference>
<feature type="domain" description="NAD(P)-binding" evidence="2">
    <location>
        <begin position="7"/>
        <end position="174"/>
    </location>
</feature>
<evidence type="ECO:0000256" key="1">
    <source>
        <dbReference type="ARBA" id="ARBA00022857"/>
    </source>
</evidence>
<comment type="caution">
    <text evidence="3">The sequence shown here is derived from an EMBL/GenBank/DDBJ whole genome shotgun (WGS) entry which is preliminary data.</text>
</comment>
<proteinExistence type="predicted"/>
<accession>A0A840FGX2</accession>
<organism evidence="3 4">
    <name type="scientific">Variovorax guangxiensis</name>
    <dbReference type="NCBI Taxonomy" id="1775474"/>
    <lineage>
        <taxon>Bacteria</taxon>
        <taxon>Pseudomonadati</taxon>
        <taxon>Pseudomonadota</taxon>
        <taxon>Betaproteobacteria</taxon>
        <taxon>Burkholderiales</taxon>
        <taxon>Comamonadaceae</taxon>
        <taxon>Variovorax</taxon>
    </lineage>
</organism>
<dbReference type="PANTHER" id="PTHR42748:SF3">
    <property type="entry name" value="BLL4366 PROTEIN"/>
    <property type="match status" value="1"/>
</dbReference>
<gene>
    <name evidence="3" type="ORF">GGD71_001510</name>
</gene>
<dbReference type="SUPFAM" id="SSF51735">
    <property type="entry name" value="NAD(P)-binding Rossmann-fold domains"/>
    <property type="match status" value="1"/>
</dbReference>
<protein>
    <submittedName>
        <fullName evidence="3">Uncharacterized protein YbjT (DUF2867 family)</fullName>
    </submittedName>
</protein>
<keyword evidence="1" id="KW-0521">NADP</keyword>
<dbReference type="AlphaFoldDB" id="A0A840FGX2"/>
<dbReference type="InterPro" id="IPR036291">
    <property type="entry name" value="NAD(P)-bd_dom_sf"/>
</dbReference>
<dbReference type="Pfam" id="PF13460">
    <property type="entry name" value="NAD_binding_10"/>
    <property type="match status" value="1"/>
</dbReference>